<evidence type="ECO:0000313" key="2">
    <source>
        <dbReference type="EMBL" id="CUH83593.1"/>
    </source>
</evidence>
<sequence length="55" mass="6061">MLFKIITFFLIGMAVLAMFGKVKIPGQKRLASARCNRCGRFKIGKGPCPCTKGVR</sequence>
<proteinExistence type="predicted"/>
<feature type="transmembrane region" description="Helical" evidence="1">
    <location>
        <begin position="6"/>
        <end position="24"/>
    </location>
</feature>
<keyword evidence="1" id="KW-1133">Transmembrane helix</keyword>
<organism evidence="2 3">
    <name type="scientific">Thalassovita mediterranea</name>
    <dbReference type="NCBI Taxonomy" id="340021"/>
    <lineage>
        <taxon>Bacteria</taxon>
        <taxon>Pseudomonadati</taxon>
        <taxon>Pseudomonadota</taxon>
        <taxon>Alphaproteobacteria</taxon>
        <taxon>Rhodobacterales</taxon>
        <taxon>Roseobacteraceae</taxon>
        <taxon>Thalassovita</taxon>
    </lineage>
</organism>
<dbReference type="RefSeq" id="WP_058317742.1">
    <property type="nucleotide sequence ID" value="NZ_CYSF01000005.1"/>
</dbReference>
<gene>
    <name evidence="2" type="ORF">TM5383_00784</name>
</gene>
<dbReference type="STRING" id="340021.TM5383_00784"/>
<name>A0A0P1H151_9RHOB</name>
<protein>
    <submittedName>
        <fullName evidence="2">Uncharacterized protein</fullName>
    </submittedName>
</protein>
<dbReference type="AlphaFoldDB" id="A0A0P1H151"/>
<keyword evidence="3" id="KW-1185">Reference proteome</keyword>
<keyword evidence="1" id="KW-0472">Membrane</keyword>
<evidence type="ECO:0000256" key="1">
    <source>
        <dbReference type="SAM" id="Phobius"/>
    </source>
</evidence>
<dbReference type="EMBL" id="CYSF01000005">
    <property type="protein sequence ID" value="CUH83593.1"/>
    <property type="molecule type" value="Genomic_DNA"/>
</dbReference>
<keyword evidence="1" id="KW-0812">Transmembrane</keyword>
<reference evidence="2 3" key="1">
    <citation type="submission" date="2015-09" db="EMBL/GenBank/DDBJ databases">
        <authorList>
            <consortium name="Swine Surveillance"/>
        </authorList>
    </citation>
    <scope>NUCLEOTIDE SEQUENCE [LARGE SCALE GENOMIC DNA]</scope>
    <source>
        <strain evidence="2 3">CECT 8383</strain>
    </source>
</reference>
<dbReference type="Proteomes" id="UP000051681">
    <property type="component" value="Unassembled WGS sequence"/>
</dbReference>
<evidence type="ECO:0000313" key="3">
    <source>
        <dbReference type="Proteomes" id="UP000051681"/>
    </source>
</evidence>
<accession>A0A0P1H151</accession>